<dbReference type="AlphaFoldDB" id="A0AAD7R7C6"/>
<evidence type="ECO:0000313" key="3">
    <source>
        <dbReference type="Proteomes" id="UP001221898"/>
    </source>
</evidence>
<reference evidence="2" key="1">
    <citation type="journal article" date="2023" name="Science">
        <title>Genome structures resolve the early diversification of teleost fishes.</title>
        <authorList>
            <person name="Parey E."/>
            <person name="Louis A."/>
            <person name="Montfort J."/>
            <person name="Bouchez O."/>
            <person name="Roques C."/>
            <person name="Iampietro C."/>
            <person name="Lluch J."/>
            <person name="Castinel A."/>
            <person name="Donnadieu C."/>
            <person name="Desvignes T."/>
            <person name="Floi Bucao C."/>
            <person name="Jouanno E."/>
            <person name="Wen M."/>
            <person name="Mejri S."/>
            <person name="Dirks R."/>
            <person name="Jansen H."/>
            <person name="Henkel C."/>
            <person name="Chen W.J."/>
            <person name="Zahm M."/>
            <person name="Cabau C."/>
            <person name="Klopp C."/>
            <person name="Thompson A.W."/>
            <person name="Robinson-Rechavi M."/>
            <person name="Braasch I."/>
            <person name="Lecointre G."/>
            <person name="Bobe J."/>
            <person name="Postlethwait J.H."/>
            <person name="Berthelot C."/>
            <person name="Roest Crollius H."/>
            <person name="Guiguen Y."/>
        </authorList>
    </citation>
    <scope>NUCLEOTIDE SEQUENCE</scope>
    <source>
        <strain evidence="2">NC1722</strain>
    </source>
</reference>
<protein>
    <submittedName>
        <fullName evidence="2">Uncharacterized protein</fullName>
    </submittedName>
</protein>
<proteinExistence type="predicted"/>
<evidence type="ECO:0000256" key="1">
    <source>
        <dbReference type="SAM" id="MobiDB-lite"/>
    </source>
</evidence>
<dbReference type="Proteomes" id="UP001221898">
    <property type="component" value="Unassembled WGS sequence"/>
</dbReference>
<evidence type="ECO:0000313" key="2">
    <source>
        <dbReference type="EMBL" id="KAJ8367316.1"/>
    </source>
</evidence>
<dbReference type="EMBL" id="JAINUG010000488">
    <property type="protein sequence ID" value="KAJ8367316.1"/>
    <property type="molecule type" value="Genomic_DNA"/>
</dbReference>
<keyword evidence="3" id="KW-1185">Reference proteome</keyword>
<accession>A0AAD7R7C6</accession>
<name>A0AAD7R7C6_9TELE</name>
<comment type="caution">
    <text evidence="2">The sequence shown here is derived from an EMBL/GenBank/DDBJ whole genome shotgun (WGS) entry which is preliminary data.</text>
</comment>
<sequence>METLPATSCRQSPPSVCEQLGATGDWAVLQSGSGAPVRHTSGPTCCPPYHPTPRQVSGGPLSRAPSNSLAGSHCTPVLPLTSSPPGSHKSAVCGERVFWAQNIWASEKPGERLWKSGWSQGSPARGGRQALSGSTVSTAQEFHSLRLMGEAAPPPHRDTPYRRVTESVTGSAKAARMSCLRILGHWGGQQGGERATPGYSEACQFESWFGAQCFALSSSLTNPAALEKMARLKVQYGDGPTEGLFVTEGLWGSCEIKLNWSKGPV</sequence>
<feature type="region of interest" description="Disordered" evidence="1">
    <location>
        <begin position="31"/>
        <end position="71"/>
    </location>
</feature>
<organism evidence="2 3">
    <name type="scientific">Aldrovandia affinis</name>
    <dbReference type="NCBI Taxonomy" id="143900"/>
    <lineage>
        <taxon>Eukaryota</taxon>
        <taxon>Metazoa</taxon>
        <taxon>Chordata</taxon>
        <taxon>Craniata</taxon>
        <taxon>Vertebrata</taxon>
        <taxon>Euteleostomi</taxon>
        <taxon>Actinopterygii</taxon>
        <taxon>Neopterygii</taxon>
        <taxon>Teleostei</taxon>
        <taxon>Notacanthiformes</taxon>
        <taxon>Halosauridae</taxon>
        <taxon>Aldrovandia</taxon>
    </lineage>
</organism>
<gene>
    <name evidence="2" type="ORF">AAFF_G00321000</name>
</gene>